<evidence type="ECO:0000256" key="4">
    <source>
        <dbReference type="ARBA" id="ARBA00022692"/>
    </source>
</evidence>
<keyword evidence="10 12" id="KW-0472">Membrane</keyword>
<evidence type="ECO:0000256" key="11">
    <source>
        <dbReference type="ARBA" id="ARBA00023303"/>
    </source>
</evidence>
<keyword evidence="8 12" id="KW-1133">Transmembrane helix</keyword>
<dbReference type="InterPro" id="IPR036283">
    <property type="entry name" value="NOB1_Zf-like_sf"/>
</dbReference>
<feature type="transmembrane region" description="Helical" evidence="12">
    <location>
        <begin position="66"/>
        <end position="82"/>
    </location>
</feature>
<dbReference type="RefSeq" id="WP_073300085.1">
    <property type="nucleotide sequence ID" value="NZ_FQXA01000002.1"/>
</dbReference>
<dbReference type="Gene3D" id="1.10.287.70">
    <property type="match status" value="1"/>
</dbReference>
<evidence type="ECO:0000313" key="14">
    <source>
        <dbReference type="EMBL" id="SHG84801.1"/>
    </source>
</evidence>
<dbReference type="InterPro" id="IPR028325">
    <property type="entry name" value="VG_K_chnl"/>
</dbReference>
<accession>A0A1M5N5L1</accession>
<evidence type="ECO:0000256" key="6">
    <source>
        <dbReference type="ARBA" id="ARBA00022882"/>
    </source>
</evidence>
<dbReference type="PRINTS" id="PR00169">
    <property type="entry name" value="KCHANNEL"/>
</dbReference>
<feature type="domain" description="Ion transport" evidence="13">
    <location>
        <begin position="28"/>
        <end position="240"/>
    </location>
</feature>
<dbReference type="EMBL" id="FQXA01000002">
    <property type="protein sequence ID" value="SHG84801.1"/>
    <property type="molecule type" value="Genomic_DNA"/>
</dbReference>
<keyword evidence="9" id="KW-0406">Ion transport</keyword>
<evidence type="ECO:0000256" key="5">
    <source>
        <dbReference type="ARBA" id="ARBA00022826"/>
    </source>
</evidence>
<evidence type="ECO:0000256" key="2">
    <source>
        <dbReference type="ARBA" id="ARBA00022448"/>
    </source>
</evidence>
<evidence type="ECO:0000259" key="13">
    <source>
        <dbReference type="Pfam" id="PF00520"/>
    </source>
</evidence>
<dbReference type="PANTHER" id="PTHR11537:SF254">
    <property type="entry name" value="POTASSIUM VOLTAGE-GATED CHANNEL PROTEIN SHAB"/>
    <property type="match status" value="1"/>
</dbReference>
<dbReference type="GO" id="GO:0008076">
    <property type="term" value="C:voltage-gated potassium channel complex"/>
    <property type="evidence" value="ECO:0007669"/>
    <property type="project" value="InterPro"/>
</dbReference>
<evidence type="ECO:0000256" key="3">
    <source>
        <dbReference type="ARBA" id="ARBA00022538"/>
    </source>
</evidence>
<dbReference type="InterPro" id="IPR005821">
    <property type="entry name" value="Ion_trans_dom"/>
</dbReference>
<dbReference type="Gene3D" id="1.20.120.350">
    <property type="entry name" value="Voltage-gated potassium channels. Chain C"/>
    <property type="match status" value="1"/>
</dbReference>
<evidence type="ECO:0000256" key="8">
    <source>
        <dbReference type="ARBA" id="ARBA00022989"/>
    </source>
</evidence>
<keyword evidence="2" id="KW-0813">Transport</keyword>
<organism evidence="14 15">
    <name type="scientific">Stutzerimonas xanthomarina DSM 18231</name>
    <dbReference type="NCBI Taxonomy" id="1403346"/>
    <lineage>
        <taxon>Bacteria</taxon>
        <taxon>Pseudomonadati</taxon>
        <taxon>Pseudomonadota</taxon>
        <taxon>Gammaproteobacteria</taxon>
        <taxon>Pseudomonadales</taxon>
        <taxon>Pseudomonadaceae</taxon>
        <taxon>Stutzerimonas</taxon>
    </lineage>
</organism>
<evidence type="ECO:0000256" key="12">
    <source>
        <dbReference type="SAM" id="Phobius"/>
    </source>
</evidence>
<keyword evidence="3" id="KW-0633">Potassium transport</keyword>
<feature type="transmembrane region" description="Helical" evidence="12">
    <location>
        <begin position="131"/>
        <end position="148"/>
    </location>
</feature>
<reference evidence="14 15" key="1">
    <citation type="submission" date="2016-11" db="EMBL/GenBank/DDBJ databases">
        <authorList>
            <person name="Jaros S."/>
            <person name="Januszkiewicz K."/>
            <person name="Wedrychowicz H."/>
        </authorList>
    </citation>
    <scope>NUCLEOTIDE SEQUENCE [LARGE SCALE GENOMIC DNA]</scope>
    <source>
        <strain evidence="14 15">DSM 18231</strain>
    </source>
</reference>
<evidence type="ECO:0000313" key="15">
    <source>
        <dbReference type="Proteomes" id="UP000184000"/>
    </source>
</evidence>
<feature type="transmembrane region" description="Helical" evidence="12">
    <location>
        <begin position="34"/>
        <end position="54"/>
    </location>
</feature>
<feature type="transmembrane region" description="Helical" evidence="12">
    <location>
        <begin position="214"/>
        <end position="234"/>
    </location>
</feature>
<evidence type="ECO:0000256" key="7">
    <source>
        <dbReference type="ARBA" id="ARBA00022958"/>
    </source>
</evidence>
<dbReference type="SUPFAM" id="SSF144206">
    <property type="entry name" value="NOB1 zinc finger-like"/>
    <property type="match status" value="1"/>
</dbReference>
<dbReference type="Pfam" id="PF00520">
    <property type="entry name" value="Ion_trans"/>
    <property type="match status" value="1"/>
</dbReference>
<feature type="transmembrane region" description="Helical" evidence="12">
    <location>
        <begin position="155"/>
        <end position="176"/>
    </location>
</feature>
<dbReference type="AlphaFoldDB" id="A0A1M5N5L1"/>
<keyword evidence="11 14" id="KW-0407">Ion channel</keyword>
<gene>
    <name evidence="14" type="ORF">SAMN02744645_1673</name>
</gene>
<keyword evidence="4 12" id="KW-0812">Transmembrane</keyword>
<proteinExistence type="predicted"/>
<dbReference type="GeneID" id="98637958"/>
<sequence>MDNDALRTMSWRERIYVIIFFTNTPAGKLFDTTLLFFIFASLVVVMLDSVAIYNDQYGGVLDGLEWLFTGVFLIEYLVRIYCHPEPRKYVVSFYGAIDVLSVVPAFIALLYPDAEYLLVVRAIRMLRVFRVLKLTQYLSQANFLLVALRGSKQKIVVFLLSVTTLVLIYGTLMYVIEGPSNGFTSIPMSIYWAVVTITTVGFGDIVPHTPLGKAVATLVMITGYSIIAVPTGIFTAELATAMRADSLQHRCPSCEKLSHEPNASFCSRCGTQLFKRKALHDEDAQIAHDPQTD</sequence>
<keyword evidence="5" id="KW-0631">Potassium channel</keyword>
<feature type="transmembrane region" description="Helical" evidence="12">
    <location>
        <begin position="89"/>
        <end position="111"/>
    </location>
</feature>
<keyword evidence="6" id="KW-0851">Voltage-gated channel</keyword>
<evidence type="ECO:0000256" key="1">
    <source>
        <dbReference type="ARBA" id="ARBA00004141"/>
    </source>
</evidence>
<evidence type="ECO:0000256" key="9">
    <source>
        <dbReference type="ARBA" id="ARBA00023065"/>
    </source>
</evidence>
<dbReference type="Proteomes" id="UP000184000">
    <property type="component" value="Unassembled WGS sequence"/>
</dbReference>
<protein>
    <submittedName>
        <fullName evidence="14">Voltage-gated potassium channel</fullName>
    </submittedName>
</protein>
<dbReference type="SUPFAM" id="SSF81324">
    <property type="entry name" value="Voltage-gated potassium channels"/>
    <property type="match status" value="1"/>
</dbReference>
<dbReference type="InterPro" id="IPR027359">
    <property type="entry name" value="Volt_channel_dom_sf"/>
</dbReference>
<dbReference type="GO" id="GO:0005249">
    <property type="term" value="F:voltage-gated potassium channel activity"/>
    <property type="evidence" value="ECO:0007669"/>
    <property type="project" value="InterPro"/>
</dbReference>
<keyword evidence="7" id="KW-0630">Potassium</keyword>
<dbReference type="GO" id="GO:0001508">
    <property type="term" value="P:action potential"/>
    <property type="evidence" value="ECO:0007669"/>
    <property type="project" value="TreeGrafter"/>
</dbReference>
<name>A0A1M5N5L1_9GAMM</name>
<dbReference type="PANTHER" id="PTHR11537">
    <property type="entry name" value="VOLTAGE-GATED POTASSIUM CHANNEL"/>
    <property type="match status" value="1"/>
</dbReference>
<comment type="subcellular location">
    <subcellularLocation>
        <location evidence="1">Membrane</location>
        <topology evidence="1">Multi-pass membrane protein</topology>
    </subcellularLocation>
</comment>
<evidence type="ECO:0000256" key="10">
    <source>
        <dbReference type="ARBA" id="ARBA00023136"/>
    </source>
</evidence>